<organism evidence="2 3">
    <name type="scientific">Operophtera brumata</name>
    <name type="common">Winter moth</name>
    <name type="synonym">Phalaena brumata</name>
    <dbReference type="NCBI Taxonomy" id="104452"/>
    <lineage>
        <taxon>Eukaryota</taxon>
        <taxon>Metazoa</taxon>
        <taxon>Ecdysozoa</taxon>
        <taxon>Arthropoda</taxon>
        <taxon>Hexapoda</taxon>
        <taxon>Insecta</taxon>
        <taxon>Pterygota</taxon>
        <taxon>Neoptera</taxon>
        <taxon>Endopterygota</taxon>
        <taxon>Lepidoptera</taxon>
        <taxon>Glossata</taxon>
        <taxon>Ditrysia</taxon>
        <taxon>Geometroidea</taxon>
        <taxon>Geometridae</taxon>
        <taxon>Larentiinae</taxon>
        <taxon>Operophtera</taxon>
    </lineage>
</organism>
<dbReference type="Gene3D" id="2.40.70.10">
    <property type="entry name" value="Acid Proteases"/>
    <property type="match status" value="1"/>
</dbReference>
<accession>A0A0L7L7P4</accession>
<keyword evidence="2" id="KW-0808">Transferase</keyword>
<gene>
    <name evidence="2" type="ORF">OBRU01_13541</name>
</gene>
<evidence type="ECO:0000313" key="2">
    <source>
        <dbReference type="EMBL" id="KOB71508.1"/>
    </source>
</evidence>
<keyword evidence="2" id="KW-0695">RNA-directed DNA polymerase</keyword>
<keyword evidence="2" id="KW-0548">Nucleotidyltransferase</keyword>
<sequence length="511" mass="58061">MFHSPPAQKRTQANSASPTRSPIRTRSVARAQQVQPAAPTEQELNSRHSHKSKSSHTSHMSVERRKLELKLAQKKAAIERDYKLQLAELELAESIADLDEEARSHRTVDSSEKVTNWIDYSIDANAQPPDDDNGLQQNETVNYVTAVQALKQEDFLRSPELMTAAISKCPSTLITKWADYYALLPAGINKPKIELLSDFLHDEAKKTAAAGISNIFGQADCKKRSDERKPYNAQICHTSDSESAEQQTDKCKYCHKGKHTLISCLRFKKALRRDRWYFVRRQRLCYKCLVGYHRHDTCPATECDIDDCNQPHHRMLHWPIDKVKKHTDNDDEKSEMVAHAVSEKLPKLLLKVVPIMIHGPKRSVKTHALLDDGAAFSLMSADVAKEAGLEGTTQTINAKSAWSSSKITCDVEIVNCDISNTENERFNMRTRVMKELELCTQELSYADIKGHSHLRHHEHVVSYCGGVKPKVLIGHDHYHLIAPLEKKNRLTVRVKGFIRLVRAWLDKISEQ</sequence>
<dbReference type="InterPro" id="IPR021109">
    <property type="entry name" value="Peptidase_aspartic_dom_sf"/>
</dbReference>
<proteinExistence type="predicted"/>
<dbReference type="GO" id="GO:0003964">
    <property type="term" value="F:RNA-directed DNA polymerase activity"/>
    <property type="evidence" value="ECO:0007669"/>
    <property type="project" value="UniProtKB-KW"/>
</dbReference>
<feature type="compositionally biased region" description="Polar residues" evidence="1">
    <location>
        <begin position="9"/>
        <end position="24"/>
    </location>
</feature>
<dbReference type="EMBL" id="JTDY01002393">
    <property type="protein sequence ID" value="KOB71508.1"/>
    <property type="molecule type" value="Genomic_DNA"/>
</dbReference>
<name>A0A0L7L7P4_OPEBR</name>
<comment type="caution">
    <text evidence="2">The sequence shown here is derived from an EMBL/GenBank/DDBJ whole genome shotgun (WGS) entry which is preliminary data.</text>
</comment>
<dbReference type="PANTHER" id="PTHR47331">
    <property type="entry name" value="PHD-TYPE DOMAIN-CONTAINING PROTEIN"/>
    <property type="match status" value="1"/>
</dbReference>
<feature type="region of interest" description="Disordered" evidence="1">
    <location>
        <begin position="1"/>
        <end position="64"/>
    </location>
</feature>
<keyword evidence="3" id="KW-1185">Reference proteome</keyword>
<dbReference type="PANTHER" id="PTHR47331:SF5">
    <property type="entry name" value="RIBONUCLEASE H"/>
    <property type="match status" value="1"/>
</dbReference>
<dbReference type="Proteomes" id="UP000037510">
    <property type="component" value="Unassembled WGS sequence"/>
</dbReference>
<evidence type="ECO:0000313" key="3">
    <source>
        <dbReference type="Proteomes" id="UP000037510"/>
    </source>
</evidence>
<protein>
    <submittedName>
        <fullName evidence="2">Reverse transcriptase</fullName>
    </submittedName>
</protein>
<feature type="compositionally biased region" description="Basic residues" evidence="1">
    <location>
        <begin position="47"/>
        <end position="56"/>
    </location>
</feature>
<dbReference type="AlphaFoldDB" id="A0A0L7L7P4"/>
<evidence type="ECO:0000256" key="1">
    <source>
        <dbReference type="SAM" id="MobiDB-lite"/>
    </source>
</evidence>
<feature type="compositionally biased region" description="Low complexity" evidence="1">
    <location>
        <begin position="28"/>
        <end position="39"/>
    </location>
</feature>
<reference evidence="2 3" key="1">
    <citation type="journal article" date="2015" name="Genome Biol. Evol.">
        <title>The genome of winter moth (Operophtera brumata) provides a genomic perspective on sexual dimorphism and phenology.</title>
        <authorList>
            <person name="Derks M.F."/>
            <person name="Smit S."/>
            <person name="Salis L."/>
            <person name="Schijlen E."/>
            <person name="Bossers A."/>
            <person name="Mateman C."/>
            <person name="Pijl A.S."/>
            <person name="de Ridder D."/>
            <person name="Groenen M.A."/>
            <person name="Visser M.E."/>
            <person name="Megens H.J."/>
        </authorList>
    </citation>
    <scope>NUCLEOTIDE SEQUENCE [LARGE SCALE GENOMIC DNA]</scope>
    <source>
        <strain evidence="2">WM2013NL</strain>
        <tissue evidence="2">Head and thorax</tissue>
    </source>
</reference>